<dbReference type="GO" id="GO:0062129">
    <property type="term" value="C:chitin-based extracellular matrix"/>
    <property type="evidence" value="ECO:0007669"/>
    <property type="project" value="TreeGrafter"/>
</dbReference>
<organism evidence="3 4">
    <name type="scientific">Meganyctiphanes norvegica</name>
    <name type="common">Northern krill</name>
    <name type="synonym">Thysanopoda norvegica</name>
    <dbReference type="NCBI Taxonomy" id="48144"/>
    <lineage>
        <taxon>Eukaryota</taxon>
        <taxon>Metazoa</taxon>
        <taxon>Ecdysozoa</taxon>
        <taxon>Arthropoda</taxon>
        <taxon>Crustacea</taxon>
        <taxon>Multicrustacea</taxon>
        <taxon>Malacostraca</taxon>
        <taxon>Eumalacostraca</taxon>
        <taxon>Eucarida</taxon>
        <taxon>Euphausiacea</taxon>
        <taxon>Euphausiidae</taxon>
        <taxon>Meganyctiphanes</taxon>
    </lineage>
</organism>
<dbReference type="GO" id="GO:0008010">
    <property type="term" value="F:structural constituent of chitin-based larval cuticle"/>
    <property type="evidence" value="ECO:0007669"/>
    <property type="project" value="TreeGrafter"/>
</dbReference>
<name>A0AAV2RW87_MEGNR</name>
<dbReference type="AlphaFoldDB" id="A0AAV2RW87"/>
<dbReference type="EMBL" id="CAXKWB010032460">
    <property type="protein sequence ID" value="CAL4141249.1"/>
    <property type="molecule type" value="Genomic_DNA"/>
</dbReference>
<keyword evidence="4" id="KW-1185">Reference proteome</keyword>
<sequence>MVGNMNTAVSLIGLCALSTNAHHFLHLIPYSLPYTPNLLHSVNFPPFTYTSHNVQTFVSDPKTTPSIHTVVTNTTAPVTHVVTVPVVPHVTLPAVPPVASPVTPTLYHAQGEQGQYNFGHYGGPSSHNQARDAFGVVRGQYNYIDSDGKLQQSNYISDAGGFRVSATNLPVAPEEPIPFYLNPPRPVEDTAEVAAAKAEHMRKLDAAIAAATAKPEPPNLNTTKSVDVAPAQP</sequence>
<feature type="non-terminal residue" evidence="3">
    <location>
        <position position="233"/>
    </location>
</feature>
<reference evidence="3 4" key="1">
    <citation type="submission" date="2024-05" db="EMBL/GenBank/DDBJ databases">
        <authorList>
            <person name="Wallberg A."/>
        </authorList>
    </citation>
    <scope>NUCLEOTIDE SEQUENCE [LARGE SCALE GENOMIC DNA]</scope>
</reference>
<dbReference type="InterPro" id="IPR000618">
    <property type="entry name" value="Insect_cuticle"/>
</dbReference>
<evidence type="ECO:0000256" key="1">
    <source>
        <dbReference type="PROSITE-ProRule" id="PRU00497"/>
    </source>
</evidence>
<comment type="caution">
    <text evidence="3">The sequence shown here is derived from an EMBL/GenBank/DDBJ whole genome shotgun (WGS) entry which is preliminary data.</text>
</comment>
<evidence type="ECO:0000313" key="4">
    <source>
        <dbReference type="Proteomes" id="UP001497623"/>
    </source>
</evidence>
<protein>
    <recommendedName>
        <fullName evidence="5">Cuticle protein 6</fullName>
    </recommendedName>
</protein>
<feature type="region of interest" description="Disordered" evidence="2">
    <location>
        <begin position="210"/>
        <end position="233"/>
    </location>
</feature>
<evidence type="ECO:0000256" key="2">
    <source>
        <dbReference type="SAM" id="MobiDB-lite"/>
    </source>
</evidence>
<gene>
    <name evidence="3" type="ORF">MNOR_LOCUS28829</name>
</gene>
<dbReference type="PANTHER" id="PTHR10380">
    <property type="entry name" value="CUTICLE PROTEIN"/>
    <property type="match status" value="1"/>
</dbReference>
<evidence type="ECO:0000313" key="3">
    <source>
        <dbReference type="EMBL" id="CAL4141249.1"/>
    </source>
</evidence>
<accession>A0AAV2RW87</accession>
<dbReference type="PROSITE" id="PS51155">
    <property type="entry name" value="CHIT_BIND_RR_2"/>
    <property type="match status" value="1"/>
</dbReference>
<keyword evidence="1" id="KW-0193">Cuticle</keyword>
<dbReference type="Pfam" id="PF00379">
    <property type="entry name" value="Chitin_bind_4"/>
    <property type="match status" value="1"/>
</dbReference>
<dbReference type="Proteomes" id="UP001497623">
    <property type="component" value="Unassembled WGS sequence"/>
</dbReference>
<proteinExistence type="predicted"/>
<dbReference type="InterPro" id="IPR050468">
    <property type="entry name" value="Cuticle_Struct_Prot"/>
</dbReference>
<dbReference type="PANTHER" id="PTHR10380:SF196">
    <property type="entry name" value="CUTICULAR PROTEIN 72EA"/>
    <property type="match status" value="1"/>
</dbReference>
<evidence type="ECO:0008006" key="5">
    <source>
        <dbReference type="Google" id="ProtNLM"/>
    </source>
</evidence>